<dbReference type="Pfam" id="PF05977">
    <property type="entry name" value="MFS_3"/>
    <property type="match status" value="1"/>
</dbReference>
<dbReference type="EMBL" id="QGMZ01000006">
    <property type="protein sequence ID" value="PWR75903.1"/>
    <property type="molecule type" value="Genomic_DNA"/>
</dbReference>
<gene>
    <name evidence="9" type="ORF">DLD82_02235</name>
</gene>
<evidence type="ECO:0000259" key="8">
    <source>
        <dbReference type="PROSITE" id="PS50850"/>
    </source>
</evidence>
<keyword evidence="3" id="KW-1003">Cell membrane</keyword>
<feature type="transmembrane region" description="Helical" evidence="7">
    <location>
        <begin position="249"/>
        <end position="266"/>
    </location>
</feature>
<dbReference type="SUPFAM" id="SSF103473">
    <property type="entry name" value="MFS general substrate transporter"/>
    <property type="match status" value="1"/>
</dbReference>
<feature type="domain" description="Major facilitator superfamily (MFS) profile" evidence="8">
    <location>
        <begin position="8"/>
        <end position="393"/>
    </location>
</feature>
<feature type="transmembrane region" description="Helical" evidence="7">
    <location>
        <begin position="7"/>
        <end position="25"/>
    </location>
</feature>
<accession>A0A2V2NKN6</accession>
<dbReference type="Pfam" id="PF07690">
    <property type="entry name" value="MFS_1"/>
    <property type="match status" value="1"/>
</dbReference>
<feature type="transmembrane region" description="Helical" evidence="7">
    <location>
        <begin position="75"/>
        <end position="93"/>
    </location>
</feature>
<name>A0A2V2NKN6_9EURY</name>
<dbReference type="InterPro" id="IPR005829">
    <property type="entry name" value="Sugar_transporter_CS"/>
</dbReference>
<evidence type="ECO:0000256" key="2">
    <source>
        <dbReference type="ARBA" id="ARBA00022448"/>
    </source>
</evidence>
<dbReference type="PROSITE" id="PS00216">
    <property type="entry name" value="SUGAR_TRANSPORT_1"/>
    <property type="match status" value="1"/>
</dbReference>
<dbReference type="PANTHER" id="PTHR23517:SF3">
    <property type="entry name" value="INTEGRAL MEMBRANE TRANSPORT PROTEIN"/>
    <property type="match status" value="1"/>
</dbReference>
<dbReference type="AlphaFoldDB" id="A0A2V2NKN6"/>
<dbReference type="InterPro" id="IPR036259">
    <property type="entry name" value="MFS_trans_sf"/>
</dbReference>
<dbReference type="OrthoDB" id="117970at2157"/>
<feature type="transmembrane region" description="Helical" evidence="7">
    <location>
        <begin position="45"/>
        <end position="63"/>
    </location>
</feature>
<evidence type="ECO:0000256" key="3">
    <source>
        <dbReference type="ARBA" id="ARBA00022475"/>
    </source>
</evidence>
<dbReference type="Proteomes" id="UP000245934">
    <property type="component" value="Unassembled WGS sequence"/>
</dbReference>
<feature type="transmembrane region" description="Helical" evidence="7">
    <location>
        <begin position="225"/>
        <end position="243"/>
    </location>
</feature>
<keyword evidence="2" id="KW-0813">Transport</keyword>
<dbReference type="InterPro" id="IPR050171">
    <property type="entry name" value="MFS_Transporters"/>
</dbReference>
<reference evidence="9 10" key="1">
    <citation type="submission" date="2018-05" db="EMBL/GenBank/DDBJ databases">
        <title>Draft genome of Methanospirillum stamsii Pt1.</title>
        <authorList>
            <person name="Dueholm M.S."/>
            <person name="Nielsen P.H."/>
            <person name="Bakmann L.F."/>
            <person name="Otzen D.E."/>
        </authorList>
    </citation>
    <scope>NUCLEOTIDE SEQUENCE [LARGE SCALE GENOMIC DNA]</scope>
    <source>
        <strain evidence="9 10">Pt1</strain>
    </source>
</reference>
<organism evidence="9 10">
    <name type="scientific">Methanospirillum stamsii</name>
    <dbReference type="NCBI Taxonomy" id="1277351"/>
    <lineage>
        <taxon>Archaea</taxon>
        <taxon>Methanobacteriati</taxon>
        <taxon>Methanobacteriota</taxon>
        <taxon>Stenosarchaea group</taxon>
        <taxon>Methanomicrobia</taxon>
        <taxon>Methanomicrobiales</taxon>
        <taxon>Methanospirillaceae</taxon>
        <taxon>Methanospirillum</taxon>
    </lineage>
</organism>
<comment type="subcellular location">
    <subcellularLocation>
        <location evidence="1">Cell membrane</location>
        <topology evidence="1">Multi-pass membrane protein</topology>
    </subcellularLocation>
</comment>
<evidence type="ECO:0000256" key="7">
    <source>
        <dbReference type="SAM" id="Phobius"/>
    </source>
</evidence>
<evidence type="ECO:0000256" key="4">
    <source>
        <dbReference type="ARBA" id="ARBA00022692"/>
    </source>
</evidence>
<dbReference type="GO" id="GO:0005886">
    <property type="term" value="C:plasma membrane"/>
    <property type="evidence" value="ECO:0007669"/>
    <property type="project" value="UniProtKB-SubCell"/>
</dbReference>
<comment type="caution">
    <text evidence="9">The sequence shown here is derived from an EMBL/GenBank/DDBJ whole genome shotgun (WGS) entry which is preliminary data.</text>
</comment>
<dbReference type="Gene3D" id="1.20.1250.20">
    <property type="entry name" value="MFS general substrate transporter like domains"/>
    <property type="match status" value="1"/>
</dbReference>
<keyword evidence="5 7" id="KW-1133">Transmembrane helix</keyword>
<keyword evidence="6 7" id="KW-0472">Membrane</keyword>
<dbReference type="GeneID" id="97611524"/>
<feature type="transmembrane region" description="Helical" evidence="7">
    <location>
        <begin position="105"/>
        <end position="125"/>
    </location>
</feature>
<feature type="transmembrane region" description="Helical" evidence="7">
    <location>
        <begin position="287"/>
        <end position="311"/>
    </location>
</feature>
<feature type="transmembrane region" description="Helical" evidence="7">
    <location>
        <begin position="146"/>
        <end position="165"/>
    </location>
</feature>
<dbReference type="InterPro" id="IPR020846">
    <property type="entry name" value="MFS_dom"/>
</dbReference>
<evidence type="ECO:0000313" key="10">
    <source>
        <dbReference type="Proteomes" id="UP000245934"/>
    </source>
</evidence>
<evidence type="ECO:0000256" key="1">
    <source>
        <dbReference type="ARBA" id="ARBA00004651"/>
    </source>
</evidence>
<dbReference type="InterPro" id="IPR010290">
    <property type="entry name" value="TM_effector"/>
</dbReference>
<dbReference type="PROSITE" id="PS50850">
    <property type="entry name" value="MFS"/>
    <property type="match status" value="1"/>
</dbReference>
<protein>
    <submittedName>
        <fullName evidence="9">MFS transporter</fullName>
    </submittedName>
</protein>
<feature type="transmembrane region" description="Helical" evidence="7">
    <location>
        <begin position="171"/>
        <end position="188"/>
    </location>
</feature>
<dbReference type="RefSeq" id="WP_109939480.1">
    <property type="nucleotide sequence ID" value="NZ_CP176366.1"/>
</dbReference>
<keyword evidence="10" id="KW-1185">Reference proteome</keyword>
<evidence type="ECO:0000256" key="5">
    <source>
        <dbReference type="ARBA" id="ARBA00022989"/>
    </source>
</evidence>
<sequence>MSLTDRAYIVQLSIIGFLAIFSTTISKNPVLPLYASSLGANDALIGLISAISPLAGILLSFPVGVISDRLGRRRMLLFAGGVFLVAPLLYLFITDPFMLIPVRFFHGMATAILGPVVSAIIAERFSSTKGERIGQYSSATLYGRTVAPLVGGLLISFFAITPGLFRYQSVYLAAFIAGLIVCLLIFRIPGDKKGLDVTLTFDVFVKSLQVFWADSRLRATAYVDMGTYFIFGAFETFFPVYLVSQGFEVYLIGIFFAVQVLSIALTKPFFGKMADKQDPRYQIMAGLMLLGLSVFLIPFCRAIILLLILTLTSGIGMSLSTVATTKYIADIARKEEMGASMGALSSIMDIGHSSGPFVTGVIITASGYGMGFLSGLLLAIAITVYFMMMTINRKKIQCSLI</sequence>
<dbReference type="InterPro" id="IPR011701">
    <property type="entry name" value="MFS"/>
</dbReference>
<proteinExistence type="predicted"/>
<feature type="transmembrane region" description="Helical" evidence="7">
    <location>
        <begin position="357"/>
        <end position="386"/>
    </location>
</feature>
<dbReference type="PANTHER" id="PTHR23517">
    <property type="entry name" value="RESISTANCE PROTEIN MDTM, PUTATIVE-RELATED-RELATED"/>
    <property type="match status" value="1"/>
</dbReference>
<dbReference type="CDD" id="cd17325">
    <property type="entry name" value="MFS_MdtG_SLC18_like"/>
    <property type="match status" value="1"/>
</dbReference>
<evidence type="ECO:0000256" key="6">
    <source>
        <dbReference type="ARBA" id="ARBA00023136"/>
    </source>
</evidence>
<dbReference type="GO" id="GO:0022857">
    <property type="term" value="F:transmembrane transporter activity"/>
    <property type="evidence" value="ECO:0007669"/>
    <property type="project" value="InterPro"/>
</dbReference>
<evidence type="ECO:0000313" key="9">
    <source>
        <dbReference type="EMBL" id="PWR75903.1"/>
    </source>
</evidence>
<keyword evidence="4 7" id="KW-0812">Transmembrane</keyword>